<dbReference type="Gene3D" id="3.40.190.120">
    <property type="entry name" value="Osmoprotection protein (prox), domain 2"/>
    <property type="match status" value="1"/>
</dbReference>
<dbReference type="Gene3D" id="3.40.190.10">
    <property type="entry name" value="Periplasmic binding protein-like II"/>
    <property type="match status" value="1"/>
</dbReference>
<dbReference type="AlphaFoldDB" id="A0A4U0F7W2"/>
<evidence type="ECO:0000256" key="1">
    <source>
        <dbReference type="SAM" id="SignalP"/>
    </source>
</evidence>
<proteinExistence type="predicted"/>
<dbReference type="OrthoDB" id="9801163at2"/>
<organism evidence="3 4">
    <name type="scientific">Cohnella pontilimi</name>
    <dbReference type="NCBI Taxonomy" id="2564100"/>
    <lineage>
        <taxon>Bacteria</taxon>
        <taxon>Bacillati</taxon>
        <taxon>Bacillota</taxon>
        <taxon>Bacilli</taxon>
        <taxon>Bacillales</taxon>
        <taxon>Paenibacillaceae</taxon>
        <taxon>Cohnella</taxon>
    </lineage>
</organism>
<dbReference type="Proteomes" id="UP000309673">
    <property type="component" value="Unassembled WGS sequence"/>
</dbReference>
<gene>
    <name evidence="3" type="ORF">E5161_16120</name>
</gene>
<accession>A0A4U0F7W2</accession>
<name>A0A4U0F7W2_9BACL</name>
<protein>
    <submittedName>
        <fullName evidence="3">Glycine/betaine ABC transporter substrate-binding protein</fullName>
    </submittedName>
</protein>
<keyword evidence="4" id="KW-1185">Reference proteome</keyword>
<dbReference type="InterPro" id="IPR007210">
    <property type="entry name" value="ABC_Gly_betaine_transp_sub-bd"/>
</dbReference>
<dbReference type="PROSITE" id="PS51257">
    <property type="entry name" value="PROKAR_LIPOPROTEIN"/>
    <property type="match status" value="1"/>
</dbReference>
<dbReference type="CDD" id="cd13615">
    <property type="entry name" value="PBP2_ProWY"/>
    <property type="match status" value="1"/>
</dbReference>
<comment type="caution">
    <text evidence="3">The sequence shown here is derived from an EMBL/GenBank/DDBJ whole genome shotgun (WGS) entry which is preliminary data.</text>
</comment>
<dbReference type="SUPFAM" id="SSF53850">
    <property type="entry name" value="Periplasmic binding protein-like II"/>
    <property type="match status" value="1"/>
</dbReference>
<dbReference type="GO" id="GO:0043190">
    <property type="term" value="C:ATP-binding cassette (ABC) transporter complex"/>
    <property type="evidence" value="ECO:0007669"/>
    <property type="project" value="InterPro"/>
</dbReference>
<feature type="domain" description="ABC-type glycine betaine transport system substrate-binding" evidence="2">
    <location>
        <begin position="31"/>
        <end position="294"/>
    </location>
</feature>
<sequence>MRKGKAILLSALSLILLFVLSACGGSKSNGKTIAVGSKDFTESFILAELYSLALEDQGFKVDRKFNLGGTAVAQAAMEKGDIQMYPEYTGTGLLQVLKLPMMTDAQQVYDTVAAEYKKKFNMVWLSQTEANDSQGLVITKAASDKYGIKTISDLQKQASNIRFAATPIFAEVADGLPALEKTYGKFDFKELKAFDNGLRYSVLENGQMDLAVAFTTEGQLTDPKYVLLEDDKHVWPPYNIAPIVKQETLDKYPEIKDVLNKISAKLDTPTMQKLNGEVDLKKREYAEVAKEFYDNNFKK</sequence>
<evidence type="ECO:0000313" key="4">
    <source>
        <dbReference type="Proteomes" id="UP000309673"/>
    </source>
</evidence>
<dbReference type="GO" id="GO:0022857">
    <property type="term" value="F:transmembrane transporter activity"/>
    <property type="evidence" value="ECO:0007669"/>
    <property type="project" value="InterPro"/>
</dbReference>
<reference evidence="3 4" key="1">
    <citation type="submission" date="2019-04" db="EMBL/GenBank/DDBJ databases">
        <title>Cohnella sp. nov., isolated from soil.</title>
        <authorList>
            <person name="Kim W."/>
        </authorList>
    </citation>
    <scope>NUCLEOTIDE SEQUENCE [LARGE SCALE GENOMIC DNA]</scope>
    <source>
        <strain evidence="3 4">CAU 1483</strain>
    </source>
</reference>
<evidence type="ECO:0000313" key="3">
    <source>
        <dbReference type="EMBL" id="TJY40681.1"/>
    </source>
</evidence>
<feature type="chain" id="PRO_5039376708" evidence="1">
    <location>
        <begin position="25"/>
        <end position="299"/>
    </location>
</feature>
<feature type="signal peptide" evidence="1">
    <location>
        <begin position="1"/>
        <end position="24"/>
    </location>
</feature>
<dbReference type="EMBL" id="SUPK01000008">
    <property type="protein sequence ID" value="TJY40681.1"/>
    <property type="molecule type" value="Genomic_DNA"/>
</dbReference>
<dbReference type="Pfam" id="PF04069">
    <property type="entry name" value="OpuAC"/>
    <property type="match status" value="1"/>
</dbReference>
<evidence type="ECO:0000259" key="2">
    <source>
        <dbReference type="Pfam" id="PF04069"/>
    </source>
</evidence>
<keyword evidence="1" id="KW-0732">Signal</keyword>
<dbReference type="RefSeq" id="WP_136778871.1">
    <property type="nucleotide sequence ID" value="NZ_SUPK01000008.1"/>
</dbReference>